<organism evidence="1 2">
    <name type="scientific">Lepidopterella palustris CBS 459.81</name>
    <dbReference type="NCBI Taxonomy" id="1314670"/>
    <lineage>
        <taxon>Eukaryota</taxon>
        <taxon>Fungi</taxon>
        <taxon>Dikarya</taxon>
        <taxon>Ascomycota</taxon>
        <taxon>Pezizomycotina</taxon>
        <taxon>Dothideomycetes</taxon>
        <taxon>Pleosporomycetidae</taxon>
        <taxon>Mytilinidiales</taxon>
        <taxon>Argynnaceae</taxon>
        <taxon>Lepidopterella</taxon>
    </lineage>
</organism>
<sequence length="279" mass="31865">MTKLMLKPFELDKVPSNTPRDQYGNIDFNIIARDNEIRYGDISHSNQLALGVGHLCKALQIRGSGDVIFAYEKAYKNRSRINNEALERFNRRARNCTEAISVLRMIVKILETALIAQLDDLIEDAIPFLSFPYELSLTIYALVLIKETLLKFLLGMNSHRRALRPAVTSGVYFVSSQVNNEATKAVYEKSTMFLPGNYAHYRDCLPALQLMSTRGRGFIEHLEIQTRDRPVLEGNIPVISKSKEETFYLLKYSYLQTQKPEQCDNVTTAPTASKRKDVY</sequence>
<name>A0A8E2E8H1_9PEZI</name>
<protein>
    <submittedName>
        <fullName evidence="1">Uncharacterized protein</fullName>
    </submittedName>
</protein>
<keyword evidence="2" id="KW-1185">Reference proteome</keyword>
<dbReference type="Proteomes" id="UP000250266">
    <property type="component" value="Unassembled WGS sequence"/>
</dbReference>
<reference evidence="1 2" key="1">
    <citation type="journal article" date="2016" name="Nat. Commun.">
        <title>Ectomycorrhizal ecology is imprinted in the genome of the dominant symbiotic fungus Cenococcum geophilum.</title>
        <authorList>
            <consortium name="DOE Joint Genome Institute"/>
            <person name="Peter M."/>
            <person name="Kohler A."/>
            <person name="Ohm R.A."/>
            <person name="Kuo A."/>
            <person name="Krutzmann J."/>
            <person name="Morin E."/>
            <person name="Arend M."/>
            <person name="Barry K.W."/>
            <person name="Binder M."/>
            <person name="Choi C."/>
            <person name="Clum A."/>
            <person name="Copeland A."/>
            <person name="Grisel N."/>
            <person name="Haridas S."/>
            <person name="Kipfer T."/>
            <person name="LaButti K."/>
            <person name="Lindquist E."/>
            <person name="Lipzen A."/>
            <person name="Maire R."/>
            <person name="Meier B."/>
            <person name="Mihaltcheva S."/>
            <person name="Molinier V."/>
            <person name="Murat C."/>
            <person name="Poggeler S."/>
            <person name="Quandt C.A."/>
            <person name="Sperisen C."/>
            <person name="Tritt A."/>
            <person name="Tisserant E."/>
            <person name="Crous P.W."/>
            <person name="Henrissat B."/>
            <person name="Nehls U."/>
            <person name="Egli S."/>
            <person name="Spatafora J.W."/>
            <person name="Grigoriev I.V."/>
            <person name="Martin F.M."/>
        </authorList>
    </citation>
    <scope>NUCLEOTIDE SEQUENCE [LARGE SCALE GENOMIC DNA]</scope>
    <source>
        <strain evidence="1 2">CBS 459.81</strain>
    </source>
</reference>
<accession>A0A8E2E8H1</accession>
<proteinExistence type="predicted"/>
<dbReference type="AlphaFoldDB" id="A0A8E2E8H1"/>
<evidence type="ECO:0000313" key="2">
    <source>
        <dbReference type="Proteomes" id="UP000250266"/>
    </source>
</evidence>
<gene>
    <name evidence="1" type="ORF">K432DRAFT_426838</name>
</gene>
<dbReference type="EMBL" id="KV745027">
    <property type="protein sequence ID" value="OCK79018.1"/>
    <property type="molecule type" value="Genomic_DNA"/>
</dbReference>
<evidence type="ECO:0000313" key="1">
    <source>
        <dbReference type="EMBL" id="OCK79018.1"/>
    </source>
</evidence>